<gene>
    <name evidence="1" type="ORF">GFC01_08830</name>
</gene>
<sequence>MLAADWIRPEDHQPPAAYAANGINTYSRGQYEDFFINYNGNELGTDGAVWVGSLYPVDVFDKYVGVYESFGYPAVSDANLNNPYRSQNLQDIKNFLLGFQIPYDSGYYLISMDYNENLLKDVLVPGTTYYTKPIWPLSSAIRDRPLDVTVQDIPGEQVRAWQLPTTFPSVGSGEIDCVKNDGFSSPGFIGESCYVKEMSSGSTPNLWQKARVFVSRRQSA</sequence>
<proteinExistence type="predicted"/>
<dbReference type="EMBL" id="WHYR01000020">
    <property type="protein sequence ID" value="MQL52366.1"/>
    <property type="molecule type" value="Genomic_DNA"/>
</dbReference>
<dbReference type="Proteomes" id="UP000441717">
    <property type="component" value="Unassembled WGS sequence"/>
</dbReference>
<evidence type="ECO:0000313" key="2">
    <source>
        <dbReference type="Proteomes" id="UP000441717"/>
    </source>
</evidence>
<comment type="caution">
    <text evidence="1">The sequence shown here is derived from an EMBL/GenBank/DDBJ whole genome shotgun (WGS) entry which is preliminary data.</text>
</comment>
<reference evidence="1 2" key="1">
    <citation type="submission" date="2019-10" db="EMBL/GenBank/DDBJ databases">
        <title>Comparative genomics of sulfur disproportionating microorganisms.</title>
        <authorList>
            <person name="Ward L.M."/>
            <person name="Bertran E."/>
            <person name="Johnston D."/>
        </authorList>
    </citation>
    <scope>NUCLEOTIDE SEQUENCE [LARGE SCALE GENOMIC DNA]</scope>
    <source>
        <strain evidence="1 2">DSM 14055</strain>
    </source>
</reference>
<dbReference type="AlphaFoldDB" id="A0A6N7IQN1"/>
<keyword evidence="2" id="KW-1185">Reference proteome</keyword>
<organism evidence="1 2">
    <name type="scientific">Desulfofundulus thermobenzoicus</name>
    <dbReference type="NCBI Taxonomy" id="29376"/>
    <lineage>
        <taxon>Bacteria</taxon>
        <taxon>Bacillati</taxon>
        <taxon>Bacillota</taxon>
        <taxon>Clostridia</taxon>
        <taxon>Eubacteriales</taxon>
        <taxon>Peptococcaceae</taxon>
        <taxon>Desulfofundulus</taxon>
    </lineage>
</organism>
<protein>
    <submittedName>
        <fullName evidence="1">Uncharacterized protein</fullName>
    </submittedName>
</protein>
<name>A0A6N7IQN1_9FIRM</name>
<evidence type="ECO:0000313" key="1">
    <source>
        <dbReference type="EMBL" id="MQL52366.1"/>
    </source>
</evidence>
<accession>A0A6N7IQN1</accession>